<feature type="transmembrane region" description="Helical" evidence="5">
    <location>
        <begin position="411"/>
        <end position="431"/>
    </location>
</feature>
<evidence type="ECO:0000313" key="7">
    <source>
        <dbReference type="EMBL" id="MDC7674549.1"/>
    </source>
</evidence>
<organism evidence="7 8">
    <name type="scientific">Asticcacaulis machinosus</name>
    <dbReference type="NCBI Taxonomy" id="2984211"/>
    <lineage>
        <taxon>Bacteria</taxon>
        <taxon>Pseudomonadati</taxon>
        <taxon>Pseudomonadota</taxon>
        <taxon>Alphaproteobacteria</taxon>
        <taxon>Caulobacterales</taxon>
        <taxon>Caulobacteraceae</taxon>
        <taxon>Asticcacaulis</taxon>
    </lineage>
</organism>
<dbReference type="EMBL" id="JAQQKV010000001">
    <property type="protein sequence ID" value="MDC7674549.1"/>
    <property type="molecule type" value="Genomic_DNA"/>
</dbReference>
<feature type="domain" description="O-antigen ligase-related" evidence="6">
    <location>
        <begin position="221"/>
        <end position="356"/>
    </location>
</feature>
<keyword evidence="7" id="KW-0436">Ligase</keyword>
<keyword evidence="3 5" id="KW-1133">Transmembrane helix</keyword>
<evidence type="ECO:0000256" key="2">
    <source>
        <dbReference type="ARBA" id="ARBA00022692"/>
    </source>
</evidence>
<feature type="transmembrane region" description="Helical" evidence="5">
    <location>
        <begin position="71"/>
        <end position="94"/>
    </location>
</feature>
<evidence type="ECO:0000259" key="6">
    <source>
        <dbReference type="Pfam" id="PF04932"/>
    </source>
</evidence>
<keyword evidence="4 5" id="KW-0472">Membrane</keyword>
<dbReference type="Pfam" id="PF04932">
    <property type="entry name" value="Wzy_C"/>
    <property type="match status" value="1"/>
</dbReference>
<gene>
    <name evidence="7" type="ORF">PQU98_00240</name>
</gene>
<name>A0ABT5HE66_9CAUL</name>
<dbReference type="InterPro" id="IPR051533">
    <property type="entry name" value="WaaL-like"/>
</dbReference>
<feature type="transmembrane region" description="Helical" evidence="5">
    <location>
        <begin position="260"/>
        <end position="279"/>
    </location>
</feature>
<keyword evidence="2 5" id="KW-0812">Transmembrane</keyword>
<feature type="transmembrane region" description="Helical" evidence="5">
    <location>
        <begin position="37"/>
        <end position="59"/>
    </location>
</feature>
<evidence type="ECO:0000256" key="5">
    <source>
        <dbReference type="SAM" id="Phobius"/>
    </source>
</evidence>
<feature type="transmembrane region" description="Helical" evidence="5">
    <location>
        <begin position="348"/>
        <end position="367"/>
    </location>
</feature>
<evidence type="ECO:0000256" key="1">
    <source>
        <dbReference type="ARBA" id="ARBA00004141"/>
    </source>
</evidence>
<dbReference type="GO" id="GO:0016874">
    <property type="term" value="F:ligase activity"/>
    <property type="evidence" value="ECO:0007669"/>
    <property type="project" value="UniProtKB-KW"/>
</dbReference>
<feature type="transmembrane region" description="Helical" evidence="5">
    <location>
        <begin position="114"/>
        <end position="135"/>
    </location>
</feature>
<dbReference type="PANTHER" id="PTHR37422">
    <property type="entry name" value="TEICHURONIC ACID BIOSYNTHESIS PROTEIN TUAE"/>
    <property type="match status" value="1"/>
</dbReference>
<proteinExistence type="predicted"/>
<evidence type="ECO:0000256" key="4">
    <source>
        <dbReference type="ARBA" id="ARBA00023136"/>
    </source>
</evidence>
<evidence type="ECO:0000313" key="8">
    <source>
        <dbReference type="Proteomes" id="UP001218579"/>
    </source>
</evidence>
<dbReference type="PANTHER" id="PTHR37422:SF13">
    <property type="entry name" value="LIPOPOLYSACCHARIDE BIOSYNTHESIS PROTEIN PA4999-RELATED"/>
    <property type="match status" value="1"/>
</dbReference>
<evidence type="ECO:0000256" key="3">
    <source>
        <dbReference type="ARBA" id="ARBA00022989"/>
    </source>
</evidence>
<feature type="transmembrane region" description="Helical" evidence="5">
    <location>
        <begin position="223"/>
        <end position="248"/>
    </location>
</feature>
<dbReference type="InterPro" id="IPR007016">
    <property type="entry name" value="O-antigen_ligase-rel_domated"/>
</dbReference>
<dbReference type="Proteomes" id="UP001218579">
    <property type="component" value="Unassembled WGS sequence"/>
</dbReference>
<feature type="transmembrane region" description="Helical" evidence="5">
    <location>
        <begin position="141"/>
        <end position="163"/>
    </location>
</feature>
<feature type="transmembrane region" description="Helical" evidence="5">
    <location>
        <begin position="184"/>
        <end position="203"/>
    </location>
</feature>
<protein>
    <submittedName>
        <fullName evidence="7">O-antigen ligase family protein</fullName>
    </submittedName>
</protein>
<comment type="subcellular location">
    <subcellularLocation>
        <location evidence="1">Membrane</location>
        <topology evidence="1">Multi-pass membrane protein</topology>
    </subcellularLocation>
</comment>
<accession>A0ABT5HE66</accession>
<keyword evidence="8" id="KW-1185">Reference proteome</keyword>
<dbReference type="RefSeq" id="WP_272742878.1">
    <property type="nucleotide sequence ID" value="NZ_JAQQKV010000001.1"/>
</dbReference>
<sequence>MKLQALTPIDMDIRGMAPADSASVHVESLKSSLYMRLVFGGMLVLFLLCTFASPLGYILPATFAGLLCIGMWRHAQVITGPVIALGLALIWILYRASVPEGADFSNYETYEKLVWLKAVLQAICYVPLVIAGFRLSMTDAGALMAGFKWGVLALAALALFEALTQARIYMALADALGMPIRPDLAVVKISLMSYGLMMIYWPMMLYFNQTGANLPRVLLTASVAIAPFFTGANAPTLALVASVIIFFVARRWSTLRGVGIEKYIAIMVYGVILGFPLLIKFAHEQGWLVALKSNLPPSWLARVEIWEYAANRLFEKPLMGWGFDTSRMFSPHIPLHPHNMPVQAALELGYVGLVLVAVLWLVSIRRVGKTPDAQIISPDHLLWTDPKPYMLATMTAFFVFAFLSFGMWQEWFLALAAMSIFIALMTQKASLQVIMYQNKL</sequence>
<reference evidence="7 8" key="1">
    <citation type="submission" date="2023-01" db="EMBL/GenBank/DDBJ databases">
        <title>Novel species of the genus Asticcacaulis isolated from rivers.</title>
        <authorList>
            <person name="Lu H."/>
        </authorList>
    </citation>
    <scope>NUCLEOTIDE SEQUENCE [LARGE SCALE GENOMIC DNA]</scope>
    <source>
        <strain evidence="7 8">LKC15W</strain>
    </source>
</reference>
<feature type="transmembrane region" description="Helical" evidence="5">
    <location>
        <begin position="388"/>
        <end position="405"/>
    </location>
</feature>
<comment type="caution">
    <text evidence="7">The sequence shown here is derived from an EMBL/GenBank/DDBJ whole genome shotgun (WGS) entry which is preliminary data.</text>
</comment>